<protein>
    <recommendedName>
        <fullName evidence="4">Flagellar assembly factor FliW</fullName>
    </recommendedName>
</protein>
<evidence type="ECO:0000313" key="5">
    <source>
        <dbReference type="EMBL" id="RZU34546.1"/>
    </source>
</evidence>
<keyword evidence="1 4" id="KW-0963">Cytoplasm</keyword>
<dbReference type="RefSeq" id="WP_242611338.1">
    <property type="nucleotide sequence ID" value="NZ_POQT01000049.1"/>
</dbReference>
<dbReference type="HAMAP" id="MF_01185">
    <property type="entry name" value="FliW"/>
    <property type="match status" value="1"/>
</dbReference>
<name>A0A4V6MFN1_9ACTN</name>
<dbReference type="PANTHER" id="PTHR39190:SF1">
    <property type="entry name" value="FLAGELLAR ASSEMBLY FACTOR FLIW"/>
    <property type="match status" value="1"/>
</dbReference>
<evidence type="ECO:0000313" key="6">
    <source>
        <dbReference type="Proteomes" id="UP000292507"/>
    </source>
</evidence>
<dbReference type="GO" id="GO:0006417">
    <property type="term" value="P:regulation of translation"/>
    <property type="evidence" value="ECO:0007669"/>
    <property type="project" value="UniProtKB-KW"/>
</dbReference>
<evidence type="ECO:0000256" key="3">
    <source>
        <dbReference type="ARBA" id="ARBA00022845"/>
    </source>
</evidence>
<dbReference type="InterPro" id="IPR024046">
    <property type="entry name" value="Flagellar_assmbl_FliW_dom_sf"/>
</dbReference>
<dbReference type="Pfam" id="PF02623">
    <property type="entry name" value="FliW"/>
    <property type="match status" value="1"/>
</dbReference>
<keyword evidence="5" id="KW-0969">Cilium</keyword>
<reference evidence="5 6" key="1">
    <citation type="submission" date="2019-02" db="EMBL/GenBank/DDBJ databases">
        <title>Sequencing the genomes of 1000 actinobacteria strains.</title>
        <authorList>
            <person name="Klenk H.-P."/>
        </authorList>
    </citation>
    <scope>NUCLEOTIDE SEQUENCE [LARGE SCALE GENOMIC DNA]</scope>
    <source>
        <strain evidence="5 6">DSM 44509</strain>
    </source>
</reference>
<evidence type="ECO:0000256" key="4">
    <source>
        <dbReference type="HAMAP-Rule" id="MF_01185"/>
    </source>
</evidence>
<keyword evidence="4" id="KW-0143">Chaperone</keyword>
<dbReference type="AlphaFoldDB" id="A0A4V6MFN1"/>
<dbReference type="EMBL" id="SHKV01000001">
    <property type="protein sequence ID" value="RZU34546.1"/>
    <property type="molecule type" value="Genomic_DNA"/>
</dbReference>
<evidence type="ECO:0000256" key="1">
    <source>
        <dbReference type="ARBA" id="ARBA00022490"/>
    </source>
</evidence>
<dbReference type="SUPFAM" id="SSF141457">
    <property type="entry name" value="BH3618-like"/>
    <property type="match status" value="1"/>
</dbReference>
<evidence type="ECO:0000256" key="2">
    <source>
        <dbReference type="ARBA" id="ARBA00022795"/>
    </source>
</evidence>
<proteinExistence type="inferred from homology"/>
<dbReference type="InterPro" id="IPR003775">
    <property type="entry name" value="Flagellar_assembly_factor_FliW"/>
</dbReference>
<keyword evidence="5" id="KW-0966">Cell projection</keyword>
<comment type="caution">
    <text evidence="5">The sequence shown here is derived from an EMBL/GenBank/DDBJ whole genome shotgun (WGS) entry which is preliminary data.</text>
</comment>
<keyword evidence="6" id="KW-1185">Reference proteome</keyword>
<comment type="subcellular location">
    <subcellularLocation>
        <location evidence="4">Cytoplasm</location>
    </subcellularLocation>
</comment>
<sequence length="161" mass="16874">MTSAAAVLAVPASAPTTSRAPASAPATRNAPALPPVLVLSFAEPVPGFPGHRDYVLVPGDTAGLLFWLQSVAPDGPRFLAVPAREFFPDYRPVVPAAVRAELGLDDVEQAQVLCLVSVPGGDAAEATANLRAPVVVAPSTRRARQVVQADTSLPLRRRLRR</sequence>
<dbReference type="PANTHER" id="PTHR39190">
    <property type="entry name" value="FLAGELLAR ASSEMBLY FACTOR FLIW"/>
    <property type="match status" value="1"/>
</dbReference>
<organism evidence="5 6">
    <name type="scientific">Blastococcus saxobsidens</name>
    <dbReference type="NCBI Taxonomy" id="138336"/>
    <lineage>
        <taxon>Bacteria</taxon>
        <taxon>Bacillati</taxon>
        <taxon>Actinomycetota</taxon>
        <taxon>Actinomycetes</taxon>
        <taxon>Geodermatophilales</taxon>
        <taxon>Geodermatophilaceae</taxon>
        <taxon>Blastococcus</taxon>
    </lineage>
</organism>
<keyword evidence="3 4" id="KW-0810">Translation regulation</keyword>
<gene>
    <name evidence="4" type="primary">fliW</name>
    <name evidence="5" type="ORF">BKA19_4317</name>
</gene>
<comment type="similarity">
    <text evidence="4">Belongs to the FliW family.</text>
</comment>
<dbReference type="GO" id="GO:0044780">
    <property type="term" value="P:bacterial-type flagellum assembly"/>
    <property type="evidence" value="ECO:0007669"/>
    <property type="project" value="UniProtKB-UniRule"/>
</dbReference>
<accession>A0A4V6MFN1</accession>
<dbReference type="GO" id="GO:0005737">
    <property type="term" value="C:cytoplasm"/>
    <property type="evidence" value="ECO:0007669"/>
    <property type="project" value="UniProtKB-SubCell"/>
</dbReference>
<comment type="function">
    <text evidence="4">Acts as an anti-CsrA protein, binds CsrA and prevents it from repressing translation of its target genes, one of which is flagellin. Binds to flagellin and participates in the assembly of the flagellum.</text>
</comment>
<dbReference type="Gene3D" id="2.30.290.10">
    <property type="entry name" value="BH3618-like"/>
    <property type="match status" value="1"/>
</dbReference>
<keyword evidence="5" id="KW-0282">Flagellum</keyword>
<comment type="subunit">
    <text evidence="4">Interacts with translational regulator CsrA and flagellin(s).</text>
</comment>
<dbReference type="Proteomes" id="UP000292507">
    <property type="component" value="Unassembled WGS sequence"/>
</dbReference>
<keyword evidence="2 4" id="KW-1005">Bacterial flagellum biogenesis</keyword>